<dbReference type="Proteomes" id="UP000269198">
    <property type="component" value="Unassembled WGS sequence"/>
</dbReference>
<feature type="region of interest" description="Disordered" evidence="1">
    <location>
        <begin position="1"/>
        <end position="36"/>
    </location>
</feature>
<evidence type="ECO:0000313" key="3">
    <source>
        <dbReference type="Proteomes" id="UP000269198"/>
    </source>
</evidence>
<dbReference type="EMBL" id="RJMB01000023">
    <property type="protein sequence ID" value="RNL82488.1"/>
    <property type="molecule type" value="Genomic_DNA"/>
</dbReference>
<keyword evidence="3" id="KW-1185">Reference proteome</keyword>
<name>A0A3N0E3S8_9ACTN</name>
<dbReference type="AlphaFoldDB" id="A0A3N0E3S8"/>
<evidence type="ECO:0008006" key="4">
    <source>
        <dbReference type="Google" id="ProtNLM"/>
    </source>
</evidence>
<dbReference type="OrthoDB" id="3531020at2"/>
<evidence type="ECO:0000256" key="1">
    <source>
        <dbReference type="SAM" id="MobiDB-lite"/>
    </source>
</evidence>
<sequence length="144" mass="15751">MLAGCGGDDSEDDGPQSPLDEERAEERAEEHITETTSVLPDSLELESFGGSANAACENPDLVTVSTRYWLDGLESEDNEKHVEALHEYWTGHGYTVVEDSRPDDRFVHVRHEEDGFSMSVTEDVDGHLSLGASSPCIDPQGAEE</sequence>
<proteinExistence type="predicted"/>
<evidence type="ECO:0000313" key="2">
    <source>
        <dbReference type="EMBL" id="RNL82488.1"/>
    </source>
</evidence>
<protein>
    <recommendedName>
        <fullName evidence="4">Lipoprotein</fullName>
    </recommendedName>
</protein>
<gene>
    <name evidence="2" type="ORF">EFW17_19425</name>
</gene>
<organism evidence="2 3">
    <name type="scientific">Halostreptopolyspora alba</name>
    <dbReference type="NCBI Taxonomy" id="2487137"/>
    <lineage>
        <taxon>Bacteria</taxon>
        <taxon>Bacillati</taxon>
        <taxon>Actinomycetota</taxon>
        <taxon>Actinomycetes</taxon>
        <taxon>Streptosporangiales</taxon>
        <taxon>Nocardiopsidaceae</taxon>
        <taxon>Halostreptopolyspora</taxon>
    </lineage>
</organism>
<feature type="compositionally biased region" description="Basic and acidic residues" evidence="1">
    <location>
        <begin position="20"/>
        <end position="33"/>
    </location>
</feature>
<comment type="caution">
    <text evidence="2">The sequence shown here is derived from an EMBL/GenBank/DDBJ whole genome shotgun (WGS) entry which is preliminary data.</text>
</comment>
<reference evidence="2 3" key="1">
    <citation type="submission" date="2018-11" db="EMBL/GenBank/DDBJ databases">
        <title>The genome draft of YIM 96095.</title>
        <authorList>
            <person name="Tang S.-K."/>
            <person name="Chunyu W.-X."/>
            <person name="Feng Y.-Z."/>
        </authorList>
    </citation>
    <scope>NUCLEOTIDE SEQUENCE [LARGE SCALE GENOMIC DNA]</scope>
    <source>
        <strain evidence="2 3">YIM 96095</strain>
    </source>
</reference>
<accession>A0A3N0E3S8</accession>